<keyword evidence="3" id="KW-1185">Reference proteome</keyword>
<proteinExistence type="predicted"/>
<dbReference type="EMBL" id="CP045423">
    <property type="protein sequence ID" value="QFU16269.1"/>
    <property type="molecule type" value="Genomic_DNA"/>
</dbReference>
<protein>
    <submittedName>
        <fullName evidence="2">Uncharacterized protein</fullName>
    </submittedName>
</protein>
<dbReference type="RefSeq" id="WP_152585913.1">
    <property type="nucleotide sequence ID" value="NZ_CP045423.1"/>
</dbReference>
<feature type="region of interest" description="Disordered" evidence="1">
    <location>
        <begin position="53"/>
        <end position="73"/>
    </location>
</feature>
<accession>A0A5P9JVP3</accession>
<evidence type="ECO:0000313" key="3">
    <source>
        <dbReference type="Proteomes" id="UP000325614"/>
    </source>
</evidence>
<gene>
    <name evidence="2" type="ORF">GDR74_08555</name>
</gene>
<dbReference type="AlphaFoldDB" id="A0A5P9JVP3"/>
<dbReference type="Proteomes" id="UP000325614">
    <property type="component" value="Chromosome"/>
</dbReference>
<reference evidence="2 3" key="1">
    <citation type="submission" date="2019-10" db="EMBL/GenBank/DDBJ databases">
        <title>Isolation, Identification of Microvirga thermotolerans HR1, a novel thermophilic bacterium and Comparative Genomics of the genus Microvirga.</title>
        <authorList>
            <person name="Li J."/>
            <person name="Zhang W."/>
            <person name="Lin M."/>
            <person name="Wang J."/>
        </authorList>
    </citation>
    <scope>NUCLEOTIDE SEQUENCE [LARGE SCALE GENOMIC DNA]</scope>
    <source>
        <strain evidence="2 3">HR1</strain>
    </source>
</reference>
<organism evidence="2 3">
    <name type="scientific">Microvirga thermotolerans</name>
    <dbReference type="NCBI Taxonomy" id="2651334"/>
    <lineage>
        <taxon>Bacteria</taxon>
        <taxon>Pseudomonadati</taxon>
        <taxon>Pseudomonadota</taxon>
        <taxon>Alphaproteobacteria</taxon>
        <taxon>Hyphomicrobiales</taxon>
        <taxon>Methylobacteriaceae</taxon>
        <taxon>Microvirga</taxon>
    </lineage>
</organism>
<evidence type="ECO:0000313" key="2">
    <source>
        <dbReference type="EMBL" id="QFU16269.1"/>
    </source>
</evidence>
<sequence>MKIAISELHPDDLERVSGGMMRIPLDVYLSLYGGVSYGGSGGNTSTGIGAGGLKNAPVSSTPPRQNPVVSRYARMPRGGMSAWDYVTSPDSWSFRP</sequence>
<evidence type="ECO:0000256" key="1">
    <source>
        <dbReference type="SAM" id="MobiDB-lite"/>
    </source>
</evidence>
<dbReference type="KEGG" id="mico:GDR74_08555"/>
<name>A0A5P9JVP3_9HYPH</name>